<keyword evidence="6" id="KW-1185">Reference proteome</keyword>
<dbReference type="Proteomes" id="UP000677228">
    <property type="component" value="Unassembled WGS sequence"/>
</dbReference>
<dbReference type="Proteomes" id="UP000663829">
    <property type="component" value="Unassembled WGS sequence"/>
</dbReference>
<organism evidence="2 6">
    <name type="scientific">Didymodactylos carnosus</name>
    <dbReference type="NCBI Taxonomy" id="1234261"/>
    <lineage>
        <taxon>Eukaryota</taxon>
        <taxon>Metazoa</taxon>
        <taxon>Spiralia</taxon>
        <taxon>Gnathifera</taxon>
        <taxon>Rotifera</taxon>
        <taxon>Eurotatoria</taxon>
        <taxon>Bdelloidea</taxon>
        <taxon>Philodinida</taxon>
        <taxon>Philodinidae</taxon>
        <taxon>Didymodactylos</taxon>
    </lineage>
</organism>
<protein>
    <recommendedName>
        <fullName evidence="7">G-protein coupled receptors family 3 profile domain-containing protein</fullName>
    </recommendedName>
</protein>
<feature type="transmembrane region" description="Helical" evidence="1">
    <location>
        <begin position="181"/>
        <end position="202"/>
    </location>
</feature>
<name>A0A813T4A3_9BILA</name>
<feature type="transmembrane region" description="Helical" evidence="1">
    <location>
        <begin position="88"/>
        <end position="105"/>
    </location>
</feature>
<dbReference type="OrthoDB" id="10018960at2759"/>
<evidence type="ECO:0000313" key="4">
    <source>
        <dbReference type="EMBL" id="CAF3589365.1"/>
    </source>
</evidence>
<dbReference type="EMBL" id="CAJNOK010004318">
    <property type="protein sequence ID" value="CAF0933654.1"/>
    <property type="molecule type" value="Genomic_DNA"/>
</dbReference>
<evidence type="ECO:0000313" key="3">
    <source>
        <dbReference type="EMBL" id="CAF0933654.1"/>
    </source>
</evidence>
<sequence>MYCNQTQTYSLVFLSQLPTFGLIGLICIGITLYFSYILSSIIYHRRYSSFHLISLYIILSKIGLFCLLLTPITFIFRPNFIVCLVQTLSIQIIPFVTFVSFNLYFIHKWLTKWSLSSSLKMRLTYISVITIGFLCAIVQSSIILSWLYYTKPVDNYNCPTHFNLSLSLSFDDDDNQNCNRQYYLCSLIFNFLLLFAFSLQSSIRYHIDGKRKDFFYLLSGLSSICVTIIWISFYFFHSKTSIYFTENYILAYGQIFLGYCFLIPLLFEQLFYRKQKSSHHNISKKHLTSPITTIPQISQSIVPLNNRRKIFKCLSLTKEQQRAFMAAYVKRNLTASCENLTTMTTTTRSSSSSTISPKVVNNVIVGSPVLSLYDNNELEQDNFNDIQSNINRITHRHYLSRRSSASRDSVDSCPTFKSTISDQYNQQQTGRKSIATYYLQNEPTPNTLGTNIGGDYNFSVNDKRLLLLSSVSQNNENDQQPPIETCLLNSPLQSLTNTIDTNTSSSKSDEDNRSLIHSNIFRQNWELRPRI</sequence>
<keyword evidence="1" id="KW-1133">Transmembrane helix</keyword>
<gene>
    <name evidence="2" type="ORF">GPM918_LOCUS3676</name>
    <name evidence="3" type="ORF">OVA965_LOCUS11268</name>
    <name evidence="4" type="ORF">SRO942_LOCUS3676</name>
    <name evidence="5" type="ORF">TMI583_LOCUS11263</name>
</gene>
<dbReference type="EMBL" id="CAJNOQ010000461">
    <property type="protein sequence ID" value="CAF0804063.1"/>
    <property type="molecule type" value="Genomic_DNA"/>
</dbReference>
<reference evidence="2" key="1">
    <citation type="submission" date="2021-02" db="EMBL/GenBank/DDBJ databases">
        <authorList>
            <person name="Nowell W R."/>
        </authorList>
    </citation>
    <scope>NUCLEOTIDE SEQUENCE</scope>
</reference>
<feature type="transmembrane region" description="Helical" evidence="1">
    <location>
        <begin position="125"/>
        <end position="149"/>
    </location>
</feature>
<evidence type="ECO:0000313" key="5">
    <source>
        <dbReference type="EMBL" id="CAF3709692.1"/>
    </source>
</evidence>
<feature type="transmembrane region" description="Helical" evidence="1">
    <location>
        <begin position="20"/>
        <end position="43"/>
    </location>
</feature>
<evidence type="ECO:0008006" key="7">
    <source>
        <dbReference type="Google" id="ProtNLM"/>
    </source>
</evidence>
<proteinExistence type="predicted"/>
<feature type="transmembrane region" description="Helical" evidence="1">
    <location>
        <begin position="55"/>
        <end position="76"/>
    </location>
</feature>
<feature type="transmembrane region" description="Helical" evidence="1">
    <location>
        <begin position="248"/>
        <end position="267"/>
    </location>
</feature>
<dbReference type="AlphaFoldDB" id="A0A813T4A3"/>
<evidence type="ECO:0000313" key="2">
    <source>
        <dbReference type="EMBL" id="CAF0804063.1"/>
    </source>
</evidence>
<accession>A0A813T4A3</accession>
<comment type="caution">
    <text evidence="2">The sequence shown here is derived from an EMBL/GenBank/DDBJ whole genome shotgun (WGS) entry which is preliminary data.</text>
</comment>
<keyword evidence="1" id="KW-0472">Membrane</keyword>
<dbReference type="Proteomes" id="UP000682733">
    <property type="component" value="Unassembled WGS sequence"/>
</dbReference>
<dbReference type="EMBL" id="CAJOBA010004319">
    <property type="protein sequence ID" value="CAF3709692.1"/>
    <property type="molecule type" value="Genomic_DNA"/>
</dbReference>
<keyword evidence="1" id="KW-0812">Transmembrane</keyword>
<evidence type="ECO:0000313" key="6">
    <source>
        <dbReference type="Proteomes" id="UP000663829"/>
    </source>
</evidence>
<evidence type="ECO:0000256" key="1">
    <source>
        <dbReference type="SAM" id="Phobius"/>
    </source>
</evidence>
<feature type="transmembrane region" description="Helical" evidence="1">
    <location>
        <begin position="214"/>
        <end position="236"/>
    </location>
</feature>
<dbReference type="EMBL" id="CAJOBC010000461">
    <property type="protein sequence ID" value="CAF3589365.1"/>
    <property type="molecule type" value="Genomic_DNA"/>
</dbReference>
<dbReference type="Proteomes" id="UP000681722">
    <property type="component" value="Unassembled WGS sequence"/>
</dbReference>